<feature type="chain" id="PRO_5011833691" description="Serine protease" evidence="6">
    <location>
        <begin position="37"/>
        <end position="471"/>
    </location>
</feature>
<comment type="caution">
    <text evidence="7">The sequence shown here is derived from an EMBL/GenBank/DDBJ whole genome shotgun (WGS) entry which is preliminary data.</text>
</comment>
<dbReference type="PRINTS" id="PR00839">
    <property type="entry name" value="V8PROTEASE"/>
</dbReference>
<keyword evidence="2 6" id="KW-0645">Protease</keyword>
<evidence type="ECO:0000256" key="1">
    <source>
        <dbReference type="ARBA" id="ARBA00008764"/>
    </source>
</evidence>
<dbReference type="InterPro" id="IPR008256">
    <property type="entry name" value="Peptidase_S1B"/>
</dbReference>
<keyword evidence="4 6" id="KW-0378">Hydrolase</keyword>
<evidence type="ECO:0000256" key="4">
    <source>
        <dbReference type="ARBA" id="ARBA00022801"/>
    </source>
</evidence>
<proteinExistence type="inferred from homology"/>
<comment type="similarity">
    <text evidence="1 6">Belongs to the peptidase S1B family.</text>
</comment>
<protein>
    <recommendedName>
        <fullName evidence="6">Serine protease</fullName>
        <ecNumber evidence="6">3.4.21.-</ecNumber>
    </recommendedName>
</protein>
<gene>
    <name evidence="7" type="ORF">BCR44DRAFT_1423647</name>
</gene>
<reference evidence="7 8" key="1">
    <citation type="submission" date="2016-07" db="EMBL/GenBank/DDBJ databases">
        <title>Pervasive Adenine N6-methylation of Active Genes in Fungi.</title>
        <authorList>
            <consortium name="DOE Joint Genome Institute"/>
            <person name="Mondo S.J."/>
            <person name="Dannebaum R.O."/>
            <person name="Kuo R.C."/>
            <person name="Labutti K."/>
            <person name="Haridas S."/>
            <person name="Kuo A."/>
            <person name="Salamov A."/>
            <person name="Ahrendt S.R."/>
            <person name="Lipzen A."/>
            <person name="Sullivan W."/>
            <person name="Andreopoulos W.B."/>
            <person name="Clum A."/>
            <person name="Lindquist E."/>
            <person name="Daum C."/>
            <person name="Ramamoorthy G.K."/>
            <person name="Gryganskyi A."/>
            <person name="Culley D."/>
            <person name="Magnuson J.K."/>
            <person name="James T.Y."/>
            <person name="O'Malley M.A."/>
            <person name="Stajich J.E."/>
            <person name="Spatafora J.W."/>
            <person name="Visel A."/>
            <person name="Grigoriev I.V."/>
        </authorList>
    </citation>
    <scope>NUCLEOTIDE SEQUENCE [LARGE SCALE GENOMIC DNA]</scope>
    <source>
        <strain evidence="7 8">PL171</strain>
    </source>
</reference>
<dbReference type="EC" id="3.4.21.-" evidence="6"/>
<dbReference type="AlphaFoldDB" id="A0A1Y2I5B7"/>
<name>A0A1Y2I5B7_9FUNG</name>
<keyword evidence="3 6" id="KW-0732">Signal</keyword>
<dbReference type="Proteomes" id="UP000193411">
    <property type="component" value="Unassembled WGS sequence"/>
</dbReference>
<feature type="signal peptide" evidence="6">
    <location>
        <begin position="1"/>
        <end position="36"/>
    </location>
</feature>
<dbReference type="GO" id="GO:0006508">
    <property type="term" value="P:proteolysis"/>
    <property type="evidence" value="ECO:0007669"/>
    <property type="project" value="UniProtKB-KW"/>
</dbReference>
<accession>A0A1Y2I5B7</accession>
<dbReference type="EMBL" id="MCFL01000002">
    <property type="protein sequence ID" value="ORZ40712.1"/>
    <property type="molecule type" value="Genomic_DNA"/>
</dbReference>
<evidence type="ECO:0000256" key="2">
    <source>
        <dbReference type="ARBA" id="ARBA00022670"/>
    </source>
</evidence>
<evidence type="ECO:0000313" key="7">
    <source>
        <dbReference type="EMBL" id="ORZ40712.1"/>
    </source>
</evidence>
<sequence>MPRNTRTSKNGTSYATKHHSILWLLIVVMLATQSKNYQVDAAPPSVRRGLFELPSVSTENLPVSIGQVDIEVPGANNDAPQAAQGKRVVWSQNIDIKALQPERRNIIWTRLHFATNGTNLRVPAQPANVSWGADLPGDVVKITNQADPASVQYFNNATLRQWSFNSAFFNGGNVTVELLADPTLPADDKPSVVIDSIKVNADASSRTDTIALPPPNTLCNANDERRPSADTRIARIMPVGCTGWTINDPSNSGCQLTAGHCFDGKDLSQQVLQFNVPRNIVVRSRAGNRVAILRHPPADQQFAIDTNSVQFRLTSTRQRVNSEDWGYFGVHPNPNTGRRPREQFGNQAFDLSPLNATGLLAPETVQGGDEATVRGFGLVIYAADRLDLSQVQQSHTATVLSLSDAYHLNHRVDTEGGNSGSPIILANGQAVGIHTNGGCTTTSNRSSNWGSTVAMRGLRAALAAPRGVCSP</sequence>
<organism evidence="7 8">
    <name type="scientific">Catenaria anguillulae PL171</name>
    <dbReference type="NCBI Taxonomy" id="765915"/>
    <lineage>
        <taxon>Eukaryota</taxon>
        <taxon>Fungi</taxon>
        <taxon>Fungi incertae sedis</taxon>
        <taxon>Blastocladiomycota</taxon>
        <taxon>Blastocladiomycetes</taxon>
        <taxon>Blastocladiales</taxon>
        <taxon>Catenariaceae</taxon>
        <taxon>Catenaria</taxon>
    </lineage>
</organism>
<dbReference type="SUPFAM" id="SSF50494">
    <property type="entry name" value="Trypsin-like serine proteases"/>
    <property type="match status" value="1"/>
</dbReference>
<evidence type="ECO:0000256" key="5">
    <source>
        <dbReference type="ARBA" id="ARBA00022825"/>
    </source>
</evidence>
<evidence type="ECO:0000256" key="6">
    <source>
        <dbReference type="RuleBase" id="RU004296"/>
    </source>
</evidence>
<dbReference type="OrthoDB" id="3693942at2759"/>
<dbReference type="Gene3D" id="2.40.10.10">
    <property type="entry name" value="Trypsin-like serine proteases"/>
    <property type="match status" value="1"/>
</dbReference>
<evidence type="ECO:0000256" key="3">
    <source>
        <dbReference type="ARBA" id="ARBA00022729"/>
    </source>
</evidence>
<keyword evidence="5 6" id="KW-0720">Serine protease</keyword>
<evidence type="ECO:0000313" key="8">
    <source>
        <dbReference type="Proteomes" id="UP000193411"/>
    </source>
</evidence>
<keyword evidence="8" id="KW-1185">Reference proteome</keyword>
<dbReference type="InterPro" id="IPR043504">
    <property type="entry name" value="Peptidase_S1_PA_chymotrypsin"/>
</dbReference>
<dbReference type="GO" id="GO:0008236">
    <property type="term" value="F:serine-type peptidase activity"/>
    <property type="evidence" value="ECO:0007669"/>
    <property type="project" value="UniProtKB-KW"/>
</dbReference>
<dbReference type="InterPro" id="IPR009003">
    <property type="entry name" value="Peptidase_S1_PA"/>
</dbReference>